<accession>A0A4S8HZZ7</accession>
<evidence type="ECO:0000256" key="3">
    <source>
        <dbReference type="ARBA" id="ARBA00023163"/>
    </source>
</evidence>
<evidence type="ECO:0000256" key="1">
    <source>
        <dbReference type="ARBA" id="ARBA00022814"/>
    </source>
</evidence>
<dbReference type="CDD" id="cd09895">
    <property type="entry name" value="NGN_SP_UpxY"/>
    <property type="match status" value="1"/>
</dbReference>
<keyword evidence="3" id="KW-0804">Transcription</keyword>
<dbReference type="NCBIfam" id="NF033644">
    <property type="entry name" value="antiterm_UpxY"/>
    <property type="match status" value="1"/>
</dbReference>
<protein>
    <submittedName>
        <fullName evidence="5">UpxY family transcription antiterminator</fullName>
    </submittedName>
</protein>
<dbReference type="GO" id="GO:0006354">
    <property type="term" value="P:DNA-templated transcription elongation"/>
    <property type="evidence" value="ECO:0007669"/>
    <property type="project" value="InterPro"/>
</dbReference>
<keyword evidence="2" id="KW-0805">Transcription regulation</keyword>
<keyword evidence="6" id="KW-1185">Reference proteome</keyword>
<organism evidence="5 6">
    <name type="scientific">Niastella caeni</name>
    <dbReference type="NCBI Taxonomy" id="2569763"/>
    <lineage>
        <taxon>Bacteria</taxon>
        <taxon>Pseudomonadati</taxon>
        <taxon>Bacteroidota</taxon>
        <taxon>Chitinophagia</taxon>
        <taxon>Chitinophagales</taxon>
        <taxon>Chitinophagaceae</taxon>
        <taxon>Niastella</taxon>
    </lineage>
</organism>
<dbReference type="InterPro" id="IPR008991">
    <property type="entry name" value="Translation_prot_SH3-like_sf"/>
</dbReference>
<feature type="domain" description="NusG-like N-terminal" evidence="4">
    <location>
        <begin position="16"/>
        <end position="108"/>
    </location>
</feature>
<proteinExistence type="predicted"/>
<name>A0A4S8HZZ7_9BACT</name>
<dbReference type="EMBL" id="STFF01000003">
    <property type="protein sequence ID" value="THU39774.1"/>
    <property type="molecule type" value="Genomic_DNA"/>
</dbReference>
<dbReference type="Pfam" id="PF02357">
    <property type="entry name" value="NusG"/>
    <property type="match status" value="1"/>
</dbReference>
<dbReference type="SUPFAM" id="SSF50104">
    <property type="entry name" value="Translation proteins SH3-like domain"/>
    <property type="match status" value="1"/>
</dbReference>
<sequence length="186" mass="21518">MGGACSRSNEDFRTVKKWYAVYTHAKWEKKVASLFTRKNIENYCPLNKVLRQWSDRKKVVYEPLFTCYVFARISDKERLSVLQTDGVLNYVSWKGKPAVIRDSEIELIKKFLLEYSSVRLEKIDIDVDDTVRIKCGLFMEQEGKVIEVLGKTVRVSLPSLGYVMLAEIPKSHVEVINNKSRSRGDC</sequence>
<dbReference type="PANTHER" id="PTHR30265">
    <property type="entry name" value="RHO-INTERACTING TRANSCRIPTION TERMINATION FACTOR NUSG"/>
    <property type="match status" value="1"/>
</dbReference>
<reference evidence="5 6" key="1">
    <citation type="submission" date="2019-04" db="EMBL/GenBank/DDBJ databases">
        <title>Niastella caeni sp. nov., isolated from activated sludge.</title>
        <authorList>
            <person name="Sheng M."/>
        </authorList>
    </citation>
    <scope>NUCLEOTIDE SEQUENCE [LARGE SCALE GENOMIC DNA]</scope>
    <source>
        <strain evidence="5 6">HX-2-15</strain>
    </source>
</reference>
<evidence type="ECO:0000256" key="2">
    <source>
        <dbReference type="ARBA" id="ARBA00023015"/>
    </source>
</evidence>
<dbReference type="AlphaFoldDB" id="A0A4S8HZZ7"/>
<evidence type="ECO:0000259" key="4">
    <source>
        <dbReference type="Pfam" id="PF02357"/>
    </source>
</evidence>
<keyword evidence="1" id="KW-0889">Transcription antitermination</keyword>
<dbReference type="InterPro" id="IPR043425">
    <property type="entry name" value="NusG-like"/>
</dbReference>
<dbReference type="InterPro" id="IPR036735">
    <property type="entry name" value="NGN_dom_sf"/>
</dbReference>
<dbReference type="OrthoDB" id="9796143at2"/>
<dbReference type="Proteomes" id="UP000306918">
    <property type="component" value="Unassembled WGS sequence"/>
</dbReference>
<comment type="caution">
    <text evidence="5">The sequence shown here is derived from an EMBL/GenBank/DDBJ whole genome shotgun (WGS) entry which is preliminary data.</text>
</comment>
<dbReference type="InterPro" id="IPR006645">
    <property type="entry name" value="NGN-like_dom"/>
</dbReference>
<dbReference type="PANTHER" id="PTHR30265:SF4">
    <property type="entry name" value="KOW MOTIF FAMILY PROTEIN, EXPRESSED"/>
    <property type="match status" value="1"/>
</dbReference>
<dbReference type="SUPFAM" id="SSF82679">
    <property type="entry name" value="N-utilization substance G protein NusG, N-terminal domain"/>
    <property type="match status" value="1"/>
</dbReference>
<evidence type="ECO:0000313" key="6">
    <source>
        <dbReference type="Proteomes" id="UP000306918"/>
    </source>
</evidence>
<dbReference type="GO" id="GO:0031564">
    <property type="term" value="P:transcription antitermination"/>
    <property type="evidence" value="ECO:0007669"/>
    <property type="project" value="UniProtKB-KW"/>
</dbReference>
<dbReference type="Gene3D" id="3.30.70.940">
    <property type="entry name" value="NusG, N-terminal domain"/>
    <property type="match status" value="1"/>
</dbReference>
<gene>
    <name evidence="5" type="ORF">FAM09_12720</name>
</gene>
<evidence type="ECO:0000313" key="5">
    <source>
        <dbReference type="EMBL" id="THU39774.1"/>
    </source>
</evidence>